<dbReference type="InterPro" id="IPR000089">
    <property type="entry name" value="Biotin_lipoyl"/>
</dbReference>
<dbReference type="PROSITE" id="PS50968">
    <property type="entry name" value="BIOTINYL_LIPOYL"/>
    <property type="match status" value="1"/>
</dbReference>
<evidence type="ECO:0000313" key="4">
    <source>
        <dbReference type="Proteomes" id="UP000255082"/>
    </source>
</evidence>
<accession>A0A378WW93</accession>
<gene>
    <name evidence="3" type="primary">yngHB</name>
    <name evidence="3" type="ORF">NCTC13184_03427</name>
</gene>
<dbReference type="Pfam" id="PF00364">
    <property type="entry name" value="Biotin_lipoyl"/>
    <property type="match status" value="1"/>
</dbReference>
<dbReference type="RefSeq" id="WP_062965302.1">
    <property type="nucleotide sequence ID" value="NZ_JAJFOE010000001.1"/>
</dbReference>
<dbReference type="InterPro" id="IPR011053">
    <property type="entry name" value="Single_hybrid_motif"/>
</dbReference>
<dbReference type="Gene3D" id="2.40.50.100">
    <property type="match status" value="1"/>
</dbReference>
<organism evidence="3 4">
    <name type="scientific">Nocardia africana</name>
    <dbReference type="NCBI Taxonomy" id="134964"/>
    <lineage>
        <taxon>Bacteria</taxon>
        <taxon>Bacillati</taxon>
        <taxon>Actinomycetota</taxon>
        <taxon>Actinomycetes</taxon>
        <taxon>Mycobacteriales</taxon>
        <taxon>Nocardiaceae</taxon>
        <taxon>Nocardia</taxon>
    </lineage>
</organism>
<dbReference type="InterPro" id="IPR050709">
    <property type="entry name" value="Biotin_Carboxyl_Carrier/Decarb"/>
</dbReference>
<evidence type="ECO:0000313" key="3">
    <source>
        <dbReference type="EMBL" id="SUA44905.1"/>
    </source>
</evidence>
<reference evidence="3 4" key="1">
    <citation type="submission" date="2018-06" db="EMBL/GenBank/DDBJ databases">
        <authorList>
            <consortium name="Pathogen Informatics"/>
            <person name="Doyle S."/>
        </authorList>
    </citation>
    <scope>NUCLEOTIDE SEQUENCE [LARGE SCALE GENOMIC DNA]</scope>
    <source>
        <strain evidence="3 4">NCTC13184</strain>
    </source>
</reference>
<dbReference type="PANTHER" id="PTHR45266">
    <property type="entry name" value="OXALOACETATE DECARBOXYLASE ALPHA CHAIN"/>
    <property type="match status" value="1"/>
</dbReference>
<sequence length="72" mass="7507">MAIVTAEINASIWQVLVAVGDTVRADDEIMILESMKMEIPVTAPVDGVVTSIEAEPGAAVDVGSVLARIETP</sequence>
<dbReference type="EMBL" id="UGRU01000001">
    <property type="protein sequence ID" value="SUA44905.1"/>
    <property type="molecule type" value="Genomic_DNA"/>
</dbReference>
<protein>
    <submittedName>
        <fullName evidence="3">Biotin/lipoyl attachment protein</fullName>
    </submittedName>
</protein>
<evidence type="ECO:0000256" key="1">
    <source>
        <dbReference type="ARBA" id="ARBA00023267"/>
    </source>
</evidence>
<dbReference type="PANTHER" id="PTHR45266:SF3">
    <property type="entry name" value="OXALOACETATE DECARBOXYLASE ALPHA CHAIN"/>
    <property type="match status" value="1"/>
</dbReference>
<proteinExistence type="predicted"/>
<dbReference type="Proteomes" id="UP000255082">
    <property type="component" value="Unassembled WGS sequence"/>
</dbReference>
<keyword evidence="1" id="KW-0092">Biotin</keyword>
<evidence type="ECO:0000259" key="2">
    <source>
        <dbReference type="PROSITE" id="PS50968"/>
    </source>
</evidence>
<dbReference type="AlphaFoldDB" id="A0A378WW93"/>
<feature type="domain" description="Lipoyl-binding" evidence="2">
    <location>
        <begin position="1"/>
        <end position="70"/>
    </location>
</feature>
<dbReference type="SUPFAM" id="SSF51230">
    <property type="entry name" value="Single hybrid motif"/>
    <property type="match status" value="1"/>
</dbReference>
<name>A0A378WW93_9NOCA</name>
<dbReference type="CDD" id="cd06850">
    <property type="entry name" value="biotinyl_domain"/>
    <property type="match status" value="1"/>
</dbReference>